<dbReference type="OrthoDB" id="5378768at2"/>
<gene>
    <name evidence="1" type="ORF">CGE01nite_20730</name>
</gene>
<keyword evidence="2" id="KW-1185">Reference proteome</keyword>
<protein>
    <recommendedName>
        <fullName evidence="3">DAC domain-containing protein</fullName>
    </recommendedName>
</protein>
<reference evidence="1 2" key="1">
    <citation type="submission" date="2019-06" db="EMBL/GenBank/DDBJ databases">
        <title>Whole genome shotgun sequence of Cellulomonas gelida NBRC 3748.</title>
        <authorList>
            <person name="Hosoyama A."/>
            <person name="Uohara A."/>
            <person name="Ohji S."/>
            <person name="Ichikawa N."/>
        </authorList>
    </citation>
    <scope>NUCLEOTIDE SEQUENCE [LARGE SCALE GENOMIC DNA]</scope>
    <source>
        <strain evidence="1 2">NBRC 3748</strain>
    </source>
</reference>
<sequence length="351" mass="37290">MSAKVITFRSELKSSISDFLADAEMSCTATEESLVALVVAIADYREEGRQLFPQIIICDDLETVLRNVQGSSPIEIGSGLREPETMLHALKKCAPLAEGAWSIWVERQSGTFRFGVYRAPATTAIDERTTLLSTPASADQCAILLAQLAPGVVELISTGRDGLRIHLSGRRQEDTQSDDAQRRVARWWATEIPDERLRESFASFAAGVLHDVLRKGHGALVAVAPAGSDEWVVDAGDAVILGEALDAATKLSAQIDEQTSADLSDVLASVDLLSGMLGSDGITVLDTAGRVVAFNWFIQADASASTGRERGGARHRAFGALKVMVDAGKLAGVFIRSSDGAESAYGGALDA</sequence>
<accession>A0A4Y3KLD5</accession>
<organism evidence="1 2">
    <name type="scientific">Cellulomonas gelida</name>
    <dbReference type="NCBI Taxonomy" id="1712"/>
    <lineage>
        <taxon>Bacteria</taxon>
        <taxon>Bacillati</taxon>
        <taxon>Actinomycetota</taxon>
        <taxon>Actinomycetes</taxon>
        <taxon>Micrococcales</taxon>
        <taxon>Cellulomonadaceae</taxon>
        <taxon>Cellulomonas</taxon>
    </lineage>
</organism>
<proteinExistence type="predicted"/>
<evidence type="ECO:0000313" key="2">
    <source>
        <dbReference type="Proteomes" id="UP000320461"/>
    </source>
</evidence>
<comment type="caution">
    <text evidence="1">The sequence shown here is derived from an EMBL/GenBank/DDBJ whole genome shotgun (WGS) entry which is preliminary data.</text>
</comment>
<name>A0A4Y3KLD5_9CELL</name>
<evidence type="ECO:0000313" key="1">
    <source>
        <dbReference type="EMBL" id="GEA84822.1"/>
    </source>
</evidence>
<dbReference type="Proteomes" id="UP000320461">
    <property type="component" value="Unassembled WGS sequence"/>
</dbReference>
<dbReference type="RefSeq" id="WP_141370732.1">
    <property type="nucleotide sequence ID" value="NZ_BJLQ01000020.1"/>
</dbReference>
<evidence type="ECO:0008006" key="3">
    <source>
        <dbReference type="Google" id="ProtNLM"/>
    </source>
</evidence>
<dbReference type="EMBL" id="BJLQ01000020">
    <property type="protein sequence ID" value="GEA84822.1"/>
    <property type="molecule type" value="Genomic_DNA"/>
</dbReference>
<dbReference type="AlphaFoldDB" id="A0A4Y3KLD5"/>